<proteinExistence type="predicted"/>
<evidence type="ECO:0000313" key="2">
    <source>
        <dbReference type="Proteomes" id="UP000821837"/>
    </source>
</evidence>
<reference evidence="1" key="2">
    <citation type="submission" date="2021-09" db="EMBL/GenBank/DDBJ databases">
        <authorList>
            <person name="Jia N."/>
            <person name="Wang J."/>
            <person name="Shi W."/>
            <person name="Du L."/>
            <person name="Sun Y."/>
            <person name="Zhan W."/>
            <person name="Jiang J."/>
            <person name="Wang Q."/>
            <person name="Zhang B."/>
            <person name="Ji P."/>
            <person name="Sakyi L.B."/>
            <person name="Cui X."/>
            <person name="Yuan T."/>
            <person name="Jiang B."/>
            <person name="Yang W."/>
            <person name="Lam T.T.-Y."/>
            <person name="Chang Q."/>
            <person name="Ding S."/>
            <person name="Wang X."/>
            <person name="Zhu J."/>
            <person name="Ruan X."/>
            <person name="Zhao L."/>
            <person name="Wei J."/>
            <person name="Que T."/>
            <person name="Du C."/>
            <person name="Cheng J."/>
            <person name="Dai P."/>
            <person name="Han X."/>
            <person name="Huang E."/>
            <person name="Gao Y."/>
            <person name="Liu J."/>
            <person name="Shao H."/>
            <person name="Ye R."/>
            <person name="Li L."/>
            <person name="Wei W."/>
            <person name="Wang X."/>
            <person name="Wang C."/>
            <person name="Huo Q."/>
            <person name="Li W."/>
            <person name="Guo W."/>
            <person name="Chen H."/>
            <person name="Chen S."/>
            <person name="Zhou L."/>
            <person name="Zhou L."/>
            <person name="Ni X."/>
            <person name="Tian J."/>
            <person name="Zhou Y."/>
            <person name="Sheng Y."/>
            <person name="Liu T."/>
            <person name="Pan Y."/>
            <person name="Xia L."/>
            <person name="Li J."/>
            <person name="Zhao F."/>
            <person name="Cao W."/>
        </authorList>
    </citation>
    <scope>NUCLEOTIDE SEQUENCE</scope>
    <source>
        <strain evidence="1">Rsan-2018</strain>
        <tissue evidence="1">Larvae</tissue>
    </source>
</reference>
<keyword evidence="2" id="KW-1185">Reference proteome</keyword>
<comment type="caution">
    <text evidence="1">The sequence shown here is derived from an EMBL/GenBank/DDBJ whole genome shotgun (WGS) entry which is preliminary data.</text>
</comment>
<name>A0A9D4PTU2_RHISA</name>
<dbReference type="Proteomes" id="UP000821837">
    <property type="component" value="Unassembled WGS sequence"/>
</dbReference>
<dbReference type="EMBL" id="JABSTV010001250">
    <property type="protein sequence ID" value="KAH7955527.1"/>
    <property type="molecule type" value="Genomic_DNA"/>
</dbReference>
<protein>
    <submittedName>
        <fullName evidence="1">Uncharacterized protein</fullName>
    </submittedName>
</protein>
<gene>
    <name evidence="1" type="ORF">HPB52_001201</name>
</gene>
<evidence type="ECO:0000313" key="1">
    <source>
        <dbReference type="EMBL" id="KAH7955527.1"/>
    </source>
</evidence>
<sequence length="109" mass="12176">MPTRCVPERTSGDMKKSARHFFSAPSDEALRSTRNRSLLRADKESVKNEASLKVRSRRFFPSLPSYLSSPQQRKRESVPETTCQCAACGLGEQNSGYKGSLLPELKSSH</sequence>
<dbReference type="AlphaFoldDB" id="A0A9D4PTU2"/>
<accession>A0A9D4PTU2</accession>
<organism evidence="1 2">
    <name type="scientific">Rhipicephalus sanguineus</name>
    <name type="common">Brown dog tick</name>
    <name type="synonym">Ixodes sanguineus</name>
    <dbReference type="NCBI Taxonomy" id="34632"/>
    <lineage>
        <taxon>Eukaryota</taxon>
        <taxon>Metazoa</taxon>
        <taxon>Ecdysozoa</taxon>
        <taxon>Arthropoda</taxon>
        <taxon>Chelicerata</taxon>
        <taxon>Arachnida</taxon>
        <taxon>Acari</taxon>
        <taxon>Parasitiformes</taxon>
        <taxon>Ixodida</taxon>
        <taxon>Ixodoidea</taxon>
        <taxon>Ixodidae</taxon>
        <taxon>Rhipicephalinae</taxon>
        <taxon>Rhipicephalus</taxon>
        <taxon>Rhipicephalus</taxon>
    </lineage>
</organism>
<reference evidence="1" key="1">
    <citation type="journal article" date="2020" name="Cell">
        <title>Large-Scale Comparative Analyses of Tick Genomes Elucidate Their Genetic Diversity and Vector Capacities.</title>
        <authorList>
            <consortium name="Tick Genome and Microbiome Consortium (TIGMIC)"/>
            <person name="Jia N."/>
            <person name="Wang J."/>
            <person name="Shi W."/>
            <person name="Du L."/>
            <person name="Sun Y."/>
            <person name="Zhan W."/>
            <person name="Jiang J.F."/>
            <person name="Wang Q."/>
            <person name="Zhang B."/>
            <person name="Ji P."/>
            <person name="Bell-Sakyi L."/>
            <person name="Cui X.M."/>
            <person name="Yuan T.T."/>
            <person name="Jiang B.G."/>
            <person name="Yang W.F."/>
            <person name="Lam T.T."/>
            <person name="Chang Q.C."/>
            <person name="Ding S.J."/>
            <person name="Wang X.J."/>
            <person name="Zhu J.G."/>
            <person name="Ruan X.D."/>
            <person name="Zhao L."/>
            <person name="Wei J.T."/>
            <person name="Ye R.Z."/>
            <person name="Que T.C."/>
            <person name="Du C.H."/>
            <person name="Zhou Y.H."/>
            <person name="Cheng J.X."/>
            <person name="Dai P.F."/>
            <person name="Guo W.B."/>
            <person name="Han X.H."/>
            <person name="Huang E.J."/>
            <person name="Li L.F."/>
            <person name="Wei W."/>
            <person name="Gao Y.C."/>
            <person name="Liu J.Z."/>
            <person name="Shao H.Z."/>
            <person name="Wang X."/>
            <person name="Wang C.C."/>
            <person name="Yang T.C."/>
            <person name="Huo Q.B."/>
            <person name="Li W."/>
            <person name="Chen H.Y."/>
            <person name="Chen S.E."/>
            <person name="Zhou L.G."/>
            <person name="Ni X.B."/>
            <person name="Tian J.H."/>
            <person name="Sheng Y."/>
            <person name="Liu T."/>
            <person name="Pan Y.S."/>
            <person name="Xia L.Y."/>
            <person name="Li J."/>
            <person name="Zhao F."/>
            <person name="Cao W.C."/>
        </authorList>
    </citation>
    <scope>NUCLEOTIDE SEQUENCE</scope>
    <source>
        <strain evidence="1">Rsan-2018</strain>
    </source>
</reference>